<evidence type="ECO:0000259" key="3">
    <source>
        <dbReference type="Pfam" id="PF08553"/>
    </source>
</evidence>
<sequence length="886" mass="98697">MFSLKGITSFFSKEKLNSPNKLASGQFFILQNSAKISHICIFKDSSISIEDSDGKKFLVVTRIFEEGERELEAESTYVYVSDPDSVSSDNFNEFLNSFSVLHKEICPKSSNTTPKHLNSSDSPNSDNLSDLSERFVQLKLDSLRNSQTPKKQNIYEDIKNLKTETELDQELEEALNEAEQELALNEIQITLPFEPSDIAQGEITCSVTGELYAFDSKSQSFQLIAPLVSISVVKVAKFNYHLVVKSITKNYVSQQVLPKMNPVFNSDYLSIIWNVFSSADIPYSLSVRFLNIEDYKSAHSSLIKAAYEVLNLEPWEKVSVTDQNYMLDANEESIELNNSTSDFEDTSSVDSDDSELDSSGAESNDDENSDDDGEQVSNTESDEDESGESQSDDDDEITGDSDEDDSDEENDSEIRKSKVNAINVENRPILDQDGKDQNIHNSRNDNTGVYDSDSSSEFETGDSSNDDSDYDSESDDDAQKSSINRRSSSDLNYSEFHKGHTNSALAVGHKDDRSYVLRGNQIGVFKHTEDDNIEHSTTITKISDSKGTLFTPSKMMLHEMDTAMVMMNPSAPNSLFKMDLEVGKVVEEWKVHDYIVPLDIIPETKYAPTTGTKTLVGISHNSLFKIDPRIGNEQKLVESQYKQYFSKNKFSSAATNELGNIVVGSIKGEIRLFDRIGVKAKTSLPALGEPIIGIDVTADGRFVVATFETYLLLIDTLIPKEFQKISGNDDASQPSATGFTKSFPTNRKPMPKRLQLRPEHIVYMGEAVKFTPARFNTSSGTDGTGSERGERTIVSSTGSFVLTWNLRKVLATGRGDSYHIKQHSDNIIANNFTFGVDKNIVVTMPNDVLLVGKNEMTKPNRKTLASFRAPLKSKLSDRDNVVDSPY</sequence>
<evidence type="ECO:0000313" key="6">
    <source>
        <dbReference type="EMBL" id="OMJ07696.1"/>
    </source>
</evidence>
<comment type="caution">
    <text evidence="6">The sequence shown here is derived from an EMBL/GenBank/DDBJ whole genome shotgun (WGS) entry which is preliminary data.</text>
</comment>
<feature type="coiled-coil region" evidence="1">
    <location>
        <begin position="161"/>
        <end position="188"/>
    </location>
</feature>
<gene>
    <name evidence="6" type="ORF">AYI70_g12018</name>
</gene>
<dbReference type="GO" id="GO:0005634">
    <property type="term" value="C:nucleus"/>
    <property type="evidence" value="ECO:0007669"/>
    <property type="project" value="TreeGrafter"/>
</dbReference>
<proteinExistence type="predicted"/>
<feature type="compositionally biased region" description="Polar residues" evidence="2">
    <location>
        <begin position="480"/>
        <end position="492"/>
    </location>
</feature>
<evidence type="ECO:0000313" key="7">
    <source>
        <dbReference type="Proteomes" id="UP000187283"/>
    </source>
</evidence>
<evidence type="ECO:0000259" key="5">
    <source>
        <dbReference type="Pfam" id="PF17748"/>
    </source>
</evidence>
<reference evidence="6 7" key="1">
    <citation type="submission" date="2017-01" db="EMBL/GenBank/DDBJ databases">
        <authorList>
            <person name="Mah S.A."/>
            <person name="Swanson W.J."/>
            <person name="Moy G.W."/>
            <person name="Vacquier V.D."/>
        </authorList>
    </citation>
    <scope>NUCLEOTIDE SEQUENCE [LARGE SCALE GENOMIC DNA]</scope>
    <source>
        <strain evidence="6 7">GSMNP</strain>
    </source>
</reference>
<feature type="compositionally biased region" description="Acidic residues" evidence="2">
    <location>
        <begin position="363"/>
        <end position="411"/>
    </location>
</feature>
<dbReference type="InterPro" id="IPR011047">
    <property type="entry name" value="Quinoprotein_ADH-like_sf"/>
</dbReference>
<dbReference type="Pfam" id="PF17748">
    <property type="entry name" value="VID27_N"/>
    <property type="match status" value="1"/>
</dbReference>
<feature type="compositionally biased region" description="Polar residues" evidence="2">
    <location>
        <begin position="439"/>
        <end position="453"/>
    </location>
</feature>
<feature type="region of interest" description="Disordered" evidence="2">
    <location>
        <begin position="336"/>
        <end position="495"/>
    </location>
</feature>
<dbReference type="InterPro" id="IPR040768">
    <property type="entry name" value="Vid27_PH"/>
</dbReference>
<keyword evidence="7" id="KW-1185">Reference proteome</keyword>
<dbReference type="EMBL" id="LSSN01005990">
    <property type="protein sequence ID" value="OMJ07696.1"/>
    <property type="molecule type" value="Genomic_DNA"/>
</dbReference>
<evidence type="ECO:0000256" key="1">
    <source>
        <dbReference type="SAM" id="Coils"/>
    </source>
</evidence>
<evidence type="ECO:0000256" key="2">
    <source>
        <dbReference type="SAM" id="MobiDB-lite"/>
    </source>
</evidence>
<dbReference type="Pfam" id="PF17747">
    <property type="entry name" value="VID27_PH"/>
    <property type="match status" value="1"/>
</dbReference>
<feature type="domain" description="Vid27 PH-like" evidence="4">
    <location>
        <begin position="203"/>
        <end position="308"/>
    </location>
</feature>
<organism evidence="6 7">
    <name type="scientific">Smittium culicis</name>
    <dbReference type="NCBI Taxonomy" id="133412"/>
    <lineage>
        <taxon>Eukaryota</taxon>
        <taxon>Fungi</taxon>
        <taxon>Fungi incertae sedis</taxon>
        <taxon>Zoopagomycota</taxon>
        <taxon>Kickxellomycotina</taxon>
        <taxon>Harpellomycetes</taxon>
        <taxon>Harpellales</taxon>
        <taxon>Legeriomycetaceae</taxon>
        <taxon>Smittium</taxon>
    </lineage>
</organism>
<dbReference type="PANTHER" id="PTHR31913">
    <property type="entry name" value="VACUOLAR IMPORT AND DEGRADATION PROTEIN 27"/>
    <property type="match status" value="1"/>
</dbReference>
<dbReference type="InterPro" id="IPR013863">
    <property type="entry name" value="VID27_C"/>
</dbReference>
<accession>A0A1R1WZ81</accession>
<dbReference type="OrthoDB" id="10251113at2759"/>
<dbReference type="AlphaFoldDB" id="A0A1R1WZ81"/>
<dbReference type="STRING" id="133412.A0A1R1WZ81"/>
<protein>
    <submittedName>
        <fullName evidence="6">Vacuolar import and degradation protein 27</fullName>
    </submittedName>
</protein>
<feature type="compositionally biased region" description="Acidic residues" evidence="2">
    <location>
        <begin position="454"/>
        <end position="476"/>
    </location>
</feature>
<dbReference type="InterPro" id="IPR040979">
    <property type="entry name" value="Vid27_N"/>
</dbReference>
<evidence type="ECO:0000259" key="4">
    <source>
        <dbReference type="Pfam" id="PF17747"/>
    </source>
</evidence>
<feature type="compositionally biased region" description="Acidic residues" evidence="2">
    <location>
        <begin position="342"/>
        <end position="356"/>
    </location>
</feature>
<keyword evidence="1" id="KW-0175">Coiled coil</keyword>
<feature type="compositionally biased region" description="Basic and acidic residues" evidence="2">
    <location>
        <begin position="428"/>
        <end position="438"/>
    </location>
</feature>
<dbReference type="Pfam" id="PF08553">
    <property type="entry name" value="VID27"/>
    <property type="match status" value="1"/>
</dbReference>
<feature type="compositionally biased region" description="Polar residues" evidence="2">
    <location>
        <begin position="726"/>
        <end position="745"/>
    </location>
</feature>
<feature type="domain" description="Vacuolar import/degradation Vid27 C-terminal" evidence="3">
    <location>
        <begin position="501"/>
        <end position="866"/>
    </location>
</feature>
<dbReference type="SUPFAM" id="SSF50998">
    <property type="entry name" value="Quinoprotein alcohol dehydrogenase-like"/>
    <property type="match status" value="1"/>
</dbReference>
<name>A0A1R1WZ81_9FUNG</name>
<dbReference type="InterPro" id="IPR040458">
    <property type="entry name" value="Vid27"/>
</dbReference>
<feature type="domain" description="Vid27 N-terminal" evidence="5">
    <location>
        <begin position="1"/>
        <end position="76"/>
    </location>
</feature>
<dbReference type="GO" id="GO:0005737">
    <property type="term" value="C:cytoplasm"/>
    <property type="evidence" value="ECO:0007669"/>
    <property type="project" value="TreeGrafter"/>
</dbReference>
<feature type="region of interest" description="Disordered" evidence="2">
    <location>
        <begin position="726"/>
        <end position="751"/>
    </location>
</feature>
<dbReference type="PANTHER" id="PTHR31913:SF0">
    <property type="entry name" value="VACUOLAR IMPORT AND DEGRADATION PROTEIN 27"/>
    <property type="match status" value="1"/>
</dbReference>
<dbReference type="Proteomes" id="UP000187283">
    <property type="component" value="Unassembled WGS sequence"/>
</dbReference>